<dbReference type="GO" id="GO:0016705">
    <property type="term" value="F:oxidoreductase activity, acting on paired donors, with incorporation or reduction of molecular oxygen"/>
    <property type="evidence" value="ECO:0007669"/>
    <property type="project" value="InterPro"/>
</dbReference>
<keyword evidence="6" id="KW-0503">Monooxygenase</keyword>
<organism evidence="8 9">
    <name type="scientific">Cyanidium caldarium</name>
    <name type="common">Red alga</name>
    <dbReference type="NCBI Taxonomy" id="2771"/>
    <lineage>
        <taxon>Eukaryota</taxon>
        <taxon>Rhodophyta</taxon>
        <taxon>Bangiophyceae</taxon>
        <taxon>Cyanidiales</taxon>
        <taxon>Cyanidiaceae</taxon>
        <taxon>Cyanidium</taxon>
    </lineage>
</organism>
<keyword evidence="7" id="KW-0472">Membrane</keyword>
<protein>
    <submittedName>
        <fullName evidence="8">Uncharacterized protein</fullName>
    </submittedName>
</protein>
<comment type="caution">
    <text evidence="8">The sequence shown here is derived from an EMBL/GenBank/DDBJ whole genome shotgun (WGS) entry which is preliminary data.</text>
</comment>
<keyword evidence="3 5" id="KW-0479">Metal-binding</keyword>
<feature type="binding site" description="axial binding residue" evidence="5">
    <location>
        <position position="476"/>
    </location>
    <ligand>
        <name>heme</name>
        <dbReference type="ChEBI" id="CHEBI:30413"/>
    </ligand>
    <ligandPart>
        <name>Fe</name>
        <dbReference type="ChEBI" id="CHEBI:18248"/>
    </ligandPart>
</feature>
<comment type="similarity">
    <text evidence="1 6">Belongs to the cytochrome P450 family.</text>
</comment>
<dbReference type="InterPro" id="IPR036396">
    <property type="entry name" value="Cyt_P450_sf"/>
</dbReference>
<evidence type="ECO:0000256" key="4">
    <source>
        <dbReference type="ARBA" id="ARBA00023004"/>
    </source>
</evidence>
<comment type="cofactor">
    <cofactor evidence="5">
        <name>heme</name>
        <dbReference type="ChEBI" id="CHEBI:30413"/>
    </cofactor>
</comment>
<dbReference type="PANTHER" id="PTHR24304:SF2">
    <property type="entry name" value="24-HYDROXYCHOLESTEROL 7-ALPHA-HYDROXYLASE"/>
    <property type="match status" value="1"/>
</dbReference>
<dbReference type="PRINTS" id="PR00385">
    <property type="entry name" value="P450"/>
</dbReference>
<keyword evidence="7" id="KW-1133">Transmembrane helix</keyword>
<dbReference type="PANTHER" id="PTHR24304">
    <property type="entry name" value="CYTOCHROME P450 FAMILY 7"/>
    <property type="match status" value="1"/>
</dbReference>
<accession>A0AAV9IUB3</accession>
<evidence type="ECO:0000256" key="7">
    <source>
        <dbReference type="SAM" id="Phobius"/>
    </source>
</evidence>
<evidence type="ECO:0000256" key="3">
    <source>
        <dbReference type="ARBA" id="ARBA00022723"/>
    </source>
</evidence>
<dbReference type="Pfam" id="PF00067">
    <property type="entry name" value="p450"/>
    <property type="match status" value="1"/>
</dbReference>
<dbReference type="InterPro" id="IPR050529">
    <property type="entry name" value="CYP450_sterol_14alpha_dmase"/>
</dbReference>
<evidence type="ECO:0000256" key="6">
    <source>
        <dbReference type="RuleBase" id="RU000461"/>
    </source>
</evidence>
<feature type="transmembrane region" description="Helical" evidence="7">
    <location>
        <begin position="20"/>
        <end position="41"/>
    </location>
</feature>
<keyword evidence="4 5" id="KW-0408">Iron</keyword>
<evidence type="ECO:0000256" key="1">
    <source>
        <dbReference type="ARBA" id="ARBA00010617"/>
    </source>
</evidence>
<dbReference type="SUPFAM" id="SSF48264">
    <property type="entry name" value="Cytochrome P450"/>
    <property type="match status" value="1"/>
</dbReference>
<dbReference type="GO" id="GO:0005506">
    <property type="term" value="F:iron ion binding"/>
    <property type="evidence" value="ECO:0007669"/>
    <property type="project" value="InterPro"/>
</dbReference>
<dbReference type="GO" id="GO:0004497">
    <property type="term" value="F:monooxygenase activity"/>
    <property type="evidence" value="ECO:0007669"/>
    <property type="project" value="UniProtKB-KW"/>
</dbReference>
<keyword evidence="7" id="KW-0812">Transmembrane</keyword>
<dbReference type="AlphaFoldDB" id="A0AAV9IUB3"/>
<evidence type="ECO:0000313" key="8">
    <source>
        <dbReference type="EMBL" id="KAK4535859.1"/>
    </source>
</evidence>
<dbReference type="GO" id="GO:0020037">
    <property type="term" value="F:heme binding"/>
    <property type="evidence" value="ECO:0007669"/>
    <property type="project" value="InterPro"/>
</dbReference>
<evidence type="ECO:0000256" key="2">
    <source>
        <dbReference type="ARBA" id="ARBA00022617"/>
    </source>
</evidence>
<evidence type="ECO:0000313" key="9">
    <source>
        <dbReference type="Proteomes" id="UP001301350"/>
    </source>
</evidence>
<dbReference type="EMBL" id="JANCYW010000006">
    <property type="protein sequence ID" value="KAK4535859.1"/>
    <property type="molecule type" value="Genomic_DNA"/>
</dbReference>
<reference evidence="8 9" key="1">
    <citation type="submission" date="2022-07" db="EMBL/GenBank/DDBJ databases">
        <title>Genome-wide signatures of adaptation to extreme environments.</title>
        <authorList>
            <person name="Cho C.H."/>
            <person name="Yoon H.S."/>
        </authorList>
    </citation>
    <scope>NUCLEOTIDE SEQUENCE [LARGE SCALE GENOMIC DNA]</scope>
    <source>
        <strain evidence="8 9">DBV 063 E5</strain>
    </source>
</reference>
<keyword evidence="2 5" id="KW-0349">Heme</keyword>
<evidence type="ECO:0000256" key="5">
    <source>
        <dbReference type="PIRSR" id="PIRSR602403-1"/>
    </source>
</evidence>
<dbReference type="CDD" id="cd11042">
    <property type="entry name" value="CYP51-like"/>
    <property type="match status" value="1"/>
</dbReference>
<keyword evidence="6" id="KW-0560">Oxidoreductase</keyword>
<keyword evidence="9" id="KW-1185">Reference proteome</keyword>
<dbReference type="InterPro" id="IPR001128">
    <property type="entry name" value="Cyt_P450"/>
</dbReference>
<dbReference type="PROSITE" id="PS00086">
    <property type="entry name" value="CYTOCHROME_P450"/>
    <property type="match status" value="1"/>
</dbReference>
<dbReference type="PRINTS" id="PR00465">
    <property type="entry name" value="EP450IV"/>
</dbReference>
<sequence>MTSTSLFRVDWGPASMEQLAWVVMGVAAALWIVSWLVRALASGRSSDGRRSGEIKRTAASTPPLPPVYSEGVPVVGNVKAFMSGPMQFARRGYQACGEVFTLRLGWKRLTFLVGPAAHAVFFRATDEELDQAPVYSFSVPVFGEGVVYDAPLPVRLEQFRFVSTALRPSRLREYVPWMVREAESYFQRHWVGDSGTADILQSLSQLIILTASRCLMGREVREHLFEEVSQLYHDLDQGMQPLSVFAPHAPTRAHWRRDRAHRQMKRLFHRVMQERRQRYAAEAERAQREGRDGQVAVDAVKEADMLQTFMDATYKSGKPLSDDEITGLLIAVLFAGQHTSTITGSWTGLLALRDAAVVQQLHEEQAQVLVDERGQFAIDYDRLLRLDRLHRCIKEALRMYPPLIFIMRQVMQPRQYQQYTIPTGDILVVSPSISMRLPQVFAEPDRYDPERYAPPREEDKQAPFSHIGFGGGRHACMGEQFAYLQIKTIWSVLLRDFDMEAVGALPQPDYEAMVVGPKPPCLVRWRRRERNGGNV</sequence>
<dbReference type="InterPro" id="IPR002403">
    <property type="entry name" value="Cyt_P450_E_grp-IV"/>
</dbReference>
<dbReference type="InterPro" id="IPR017972">
    <property type="entry name" value="Cyt_P450_CS"/>
</dbReference>
<gene>
    <name evidence="8" type="ORF">CDCA_CDCA06G1884</name>
</gene>
<dbReference type="Proteomes" id="UP001301350">
    <property type="component" value="Unassembled WGS sequence"/>
</dbReference>
<dbReference type="Gene3D" id="1.10.630.10">
    <property type="entry name" value="Cytochrome P450"/>
    <property type="match status" value="1"/>
</dbReference>
<proteinExistence type="inferred from homology"/>
<name>A0AAV9IUB3_CYACA</name>